<dbReference type="RefSeq" id="YP_009814192.1">
    <property type="nucleotide sequence ID" value="NC_048083.1"/>
</dbReference>
<gene>
    <name evidence="2" type="primary">79</name>
    <name evidence="2" type="ORF">SEA_GETALONG_79</name>
</gene>
<feature type="region of interest" description="Disordered" evidence="1">
    <location>
        <begin position="1"/>
        <end position="22"/>
    </location>
</feature>
<reference evidence="2 3" key="1">
    <citation type="submission" date="2018-08" db="EMBL/GenBank/DDBJ databases">
        <authorList>
            <person name="King R.A."/>
            <person name="Ngong N.B."/>
            <person name="Xu E.M."/>
            <person name="Austin H.D."/>
            <person name="Shervin T.J."/>
            <person name="Anderson J.K."/>
            <person name="Watkins T.N."/>
            <person name="Gaffney B.L."/>
            <person name="Staples A.K."/>
            <person name="Rinehart C.A."/>
            <person name="Rowland N.S."/>
            <person name="Garlena R.A."/>
            <person name="Russell D.A."/>
            <person name="Pope W.H."/>
            <person name="Jacobs-Sera D."/>
            <person name="Hendrix R.W."/>
            <person name="Hatfull G.F."/>
        </authorList>
    </citation>
    <scope>NUCLEOTIDE SEQUENCE [LARGE SCALE GENOMIC DNA]</scope>
</reference>
<dbReference type="Proteomes" id="UP000278586">
    <property type="component" value="Segment"/>
</dbReference>
<organism evidence="2 3">
    <name type="scientific">Gordonia phage Getalong</name>
    <dbReference type="NCBI Taxonomy" id="2315531"/>
    <lineage>
        <taxon>Viruses</taxon>
        <taxon>Duplodnaviria</taxon>
        <taxon>Heunggongvirae</taxon>
        <taxon>Uroviricota</taxon>
        <taxon>Caudoviricetes</taxon>
        <taxon>Langleyhallvirinae</taxon>
        <taxon>Getalongvirus</taxon>
        <taxon>Getalongvirus getalong</taxon>
    </lineage>
</organism>
<name>A0A386KG86_9CAUD</name>
<dbReference type="GeneID" id="55005313"/>
<protein>
    <submittedName>
        <fullName evidence="2">Uncharacterized protein</fullName>
    </submittedName>
</protein>
<evidence type="ECO:0000256" key="1">
    <source>
        <dbReference type="SAM" id="MobiDB-lite"/>
    </source>
</evidence>
<sequence length="85" mass="9686">MPSSRIKLSDGSSWPRPALESDDEYGVGHRLRYRPQDKLTREDLLLAATICDSYGYMVVELTQRQRNAVCSEIQQQLLRGDSDAQ</sequence>
<dbReference type="KEGG" id="vg:55005313"/>
<keyword evidence="3" id="KW-1185">Reference proteome</keyword>
<accession>A0A386KG86</accession>
<evidence type="ECO:0000313" key="3">
    <source>
        <dbReference type="Proteomes" id="UP000278586"/>
    </source>
</evidence>
<dbReference type="EMBL" id="MH779504">
    <property type="protein sequence ID" value="AYD83939.1"/>
    <property type="molecule type" value="Genomic_DNA"/>
</dbReference>
<proteinExistence type="predicted"/>
<evidence type="ECO:0000313" key="2">
    <source>
        <dbReference type="EMBL" id="AYD83939.1"/>
    </source>
</evidence>